<proteinExistence type="predicted"/>
<dbReference type="RefSeq" id="WP_380888511.1">
    <property type="nucleotide sequence ID" value="NZ_JBHUDY010000001.1"/>
</dbReference>
<evidence type="ECO:0000313" key="1">
    <source>
        <dbReference type="EMBL" id="MFD1611940.1"/>
    </source>
</evidence>
<protein>
    <submittedName>
        <fullName evidence="1">Uncharacterized protein</fullName>
    </submittedName>
</protein>
<gene>
    <name evidence="1" type="ORF">ACFSCW_09015</name>
</gene>
<reference evidence="2" key="1">
    <citation type="journal article" date="2019" name="Int. J. Syst. Evol. Microbiol.">
        <title>The Global Catalogue of Microorganisms (GCM) 10K type strain sequencing project: providing services to taxonomists for standard genome sequencing and annotation.</title>
        <authorList>
            <consortium name="The Broad Institute Genomics Platform"/>
            <consortium name="The Broad Institute Genome Sequencing Center for Infectious Disease"/>
            <person name="Wu L."/>
            <person name="Ma J."/>
        </authorList>
    </citation>
    <scope>NUCLEOTIDE SEQUENCE [LARGE SCALE GENOMIC DNA]</scope>
    <source>
        <strain evidence="2">CGMCC 1.16275</strain>
    </source>
</reference>
<evidence type="ECO:0000313" key="2">
    <source>
        <dbReference type="Proteomes" id="UP001597115"/>
    </source>
</evidence>
<comment type="caution">
    <text evidence="1">The sequence shown here is derived from an EMBL/GenBank/DDBJ whole genome shotgun (WGS) entry which is preliminary data.</text>
</comment>
<organism evidence="1 2">
    <name type="scientific">Sphingomonas tabacisoli</name>
    <dbReference type="NCBI Taxonomy" id="2249466"/>
    <lineage>
        <taxon>Bacteria</taxon>
        <taxon>Pseudomonadati</taxon>
        <taxon>Pseudomonadota</taxon>
        <taxon>Alphaproteobacteria</taxon>
        <taxon>Sphingomonadales</taxon>
        <taxon>Sphingomonadaceae</taxon>
        <taxon>Sphingomonas</taxon>
    </lineage>
</organism>
<sequence>MAQLFSGIVFTLIAAGALAFLVSMLRSEWDRVAAILAGEELAHARSIATRPVRVRVRKSWRAPERRRVQPLRAAA</sequence>
<dbReference type="EMBL" id="JBHUDY010000001">
    <property type="protein sequence ID" value="MFD1611940.1"/>
    <property type="molecule type" value="Genomic_DNA"/>
</dbReference>
<dbReference type="Proteomes" id="UP001597115">
    <property type="component" value="Unassembled WGS sequence"/>
</dbReference>
<name>A0ABW4I3S1_9SPHN</name>
<keyword evidence="2" id="KW-1185">Reference proteome</keyword>
<accession>A0ABW4I3S1</accession>